<dbReference type="Proteomes" id="UP000280507">
    <property type="component" value="Unassembled WGS sequence"/>
</dbReference>
<dbReference type="Pfam" id="PF00015">
    <property type="entry name" value="MCPsignal"/>
    <property type="match status" value="1"/>
</dbReference>
<organism evidence="11 12">
    <name type="scientific">Marinomonas hwangdonensis</name>
    <dbReference type="NCBI Taxonomy" id="1053647"/>
    <lineage>
        <taxon>Bacteria</taxon>
        <taxon>Pseudomonadati</taxon>
        <taxon>Pseudomonadota</taxon>
        <taxon>Gammaproteobacteria</taxon>
        <taxon>Oceanospirillales</taxon>
        <taxon>Oceanospirillaceae</taxon>
        <taxon>Marinomonas</taxon>
    </lineage>
</organism>
<dbReference type="RefSeq" id="WP_123096885.1">
    <property type="nucleotide sequence ID" value="NZ_RIZG01000017.1"/>
</dbReference>
<sequence>MPKINSIISVLCVATCVGAGTALLLSNVSVLFLQIAFGFSVSTLCLAIYTLIAGNQTSRKHINRDIEKTITALSNGDFTKTIDTRKSANNRINTTINAFSQNLKNTLASLSAGTVNVSVSAQLLQKNSTNLVINIDTVGDQLSTSAAASEELSTIALDVAENCYLATKNAAQAMNVAEQGQTTIQQNLMSINKISDYIHLCAVTMNQLRQRNNEINKIVELIKGIASQTNLLALNAAIEAARAGEHGRGFAVVSDEVRKLATQTAKATEQISETVEAMQAELQKALVDMVASEQAANQAKQEANLSKQALQDIVEQIKHVAQELQTINHTTREQKNTALGLSETLQQVVLAMEENRKDVHSNLNAVTQLSVFSKLAKATIGQFRLFSPDDAKQLLIKALEHIKEKGEVTSFSDFSDPNGDFIQGELFIVSITFNGEVLVYGANPEMVGKNLYHTKDADGRLMVQEMISLAKTKGINSYQFRFNNPQTDQVADKLLYITKLEGDTFIGCGVYLNHATG</sequence>
<dbReference type="SMART" id="SM00283">
    <property type="entry name" value="MA"/>
    <property type="match status" value="1"/>
</dbReference>
<evidence type="ECO:0000313" key="11">
    <source>
        <dbReference type="EMBL" id="RNF47178.1"/>
    </source>
</evidence>
<protein>
    <recommendedName>
        <fullName evidence="10">Methyl-accepting transducer domain-containing protein</fullName>
    </recommendedName>
</protein>
<dbReference type="GO" id="GO:0006935">
    <property type="term" value="P:chemotaxis"/>
    <property type="evidence" value="ECO:0007669"/>
    <property type="project" value="UniProtKB-ARBA"/>
</dbReference>
<feature type="coiled-coil region" evidence="8">
    <location>
        <begin position="275"/>
        <end position="316"/>
    </location>
</feature>
<comment type="caution">
    <text evidence="11">The sequence shown here is derived from an EMBL/GenBank/DDBJ whole genome shotgun (WGS) entry which is preliminary data.</text>
</comment>
<reference evidence="11 12" key="1">
    <citation type="journal article" date="2012" name="Int. J. Syst. Evol. Microbiol.">
        <title>Marinomonas hwangdonensis sp. nov., isolated from seawater.</title>
        <authorList>
            <person name="Jung Y.T."/>
            <person name="Oh T.K."/>
            <person name="Yoon J.H."/>
        </authorList>
    </citation>
    <scope>NUCLEOTIDE SEQUENCE [LARGE SCALE GENOMIC DNA]</scope>
    <source>
        <strain evidence="11 12">HDW-15</strain>
    </source>
</reference>
<evidence type="ECO:0000256" key="8">
    <source>
        <dbReference type="SAM" id="Coils"/>
    </source>
</evidence>
<keyword evidence="12" id="KW-1185">Reference proteome</keyword>
<evidence type="ECO:0000256" key="9">
    <source>
        <dbReference type="SAM" id="Phobius"/>
    </source>
</evidence>
<gene>
    <name evidence="11" type="ORF">EBI00_15745</name>
</gene>
<evidence type="ECO:0000313" key="12">
    <source>
        <dbReference type="Proteomes" id="UP000280507"/>
    </source>
</evidence>
<comment type="subcellular location">
    <subcellularLocation>
        <location evidence="1">Cell membrane</location>
        <topology evidence="1">Multi-pass membrane protein</topology>
    </subcellularLocation>
</comment>
<evidence type="ECO:0000256" key="2">
    <source>
        <dbReference type="ARBA" id="ARBA00022475"/>
    </source>
</evidence>
<dbReference type="CDD" id="cd11386">
    <property type="entry name" value="MCP_signal"/>
    <property type="match status" value="1"/>
</dbReference>
<evidence type="ECO:0000256" key="4">
    <source>
        <dbReference type="ARBA" id="ARBA00022989"/>
    </source>
</evidence>
<evidence type="ECO:0000256" key="1">
    <source>
        <dbReference type="ARBA" id="ARBA00004651"/>
    </source>
</evidence>
<dbReference type="Pfam" id="PF17200">
    <property type="entry name" value="sCache_2"/>
    <property type="match status" value="1"/>
</dbReference>
<evidence type="ECO:0000256" key="5">
    <source>
        <dbReference type="ARBA" id="ARBA00023136"/>
    </source>
</evidence>
<dbReference type="Gene3D" id="1.10.287.950">
    <property type="entry name" value="Methyl-accepting chemotaxis protein"/>
    <property type="match status" value="1"/>
</dbReference>
<feature type="domain" description="Methyl-accepting transducer" evidence="10">
    <location>
        <begin position="113"/>
        <end position="349"/>
    </location>
</feature>
<keyword evidence="2" id="KW-1003">Cell membrane</keyword>
<proteinExistence type="predicted"/>
<dbReference type="AlphaFoldDB" id="A0A3M8PTG4"/>
<dbReference type="InterPro" id="IPR004089">
    <property type="entry name" value="MCPsignal_dom"/>
</dbReference>
<keyword evidence="6 7" id="KW-0807">Transducer</keyword>
<feature type="transmembrane region" description="Helical" evidence="9">
    <location>
        <begin position="7"/>
        <end position="25"/>
    </location>
</feature>
<keyword evidence="5 9" id="KW-0472">Membrane</keyword>
<dbReference type="OrthoDB" id="9765776at2"/>
<accession>A0A3M8PTG4</accession>
<keyword evidence="3 9" id="KW-0812">Transmembrane</keyword>
<dbReference type="GO" id="GO:0005886">
    <property type="term" value="C:plasma membrane"/>
    <property type="evidence" value="ECO:0007669"/>
    <property type="project" value="UniProtKB-SubCell"/>
</dbReference>
<dbReference type="EMBL" id="RIZG01000017">
    <property type="protein sequence ID" value="RNF47178.1"/>
    <property type="molecule type" value="Genomic_DNA"/>
</dbReference>
<dbReference type="SMART" id="SM01049">
    <property type="entry name" value="Cache_2"/>
    <property type="match status" value="1"/>
</dbReference>
<dbReference type="PANTHER" id="PTHR32089">
    <property type="entry name" value="METHYL-ACCEPTING CHEMOTAXIS PROTEIN MCPB"/>
    <property type="match status" value="1"/>
</dbReference>
<evidence type="ECO:0000256" key="3">
    <source>
        <dbReference type="ARBA" id="ARBA00022692"/>
    </source>
</evidence>
<evidence type="ECO:0000256" key="6">
    <source>
        <dbReference type="ARBA" id="ARBA00023224"/>
    </source>
</evidence>
<keyword evidence="8" id="KW-0175">Coiled coil</keyword>
<dbReference type="InterPro" id="IPR033480">
    <property type="entry name" value="sCache_2"/>
</dbReference>
<keyword evidence="4 9" id="KW-1133">Transmembrane helix</keyword>
<dbReference type="GO" id="GO:0007165">
    <property type="term" value="P:signal transduction"/>
    <property type="evidence" value="ECO:0007669"/>
    <property type="project" value="UniProtKB-KW"/>
</dbReference>
<dbReference type="PANTHER" id="PTHR32089:SF112">
    <property type="entry name" value="LYSOZYME-LIKE PROTEIN-RELATED"/>
    <property type="match status" value="1"/>
</dbReference>
<evidence type="ECO:0000256" key="7">
    <source>
        <dbReference type="PROSITE-ProRule" id="PRU00284"/>
    </source>
</evidence>
<dbReference type="PROSITE" id="PS50111">
    <property type="entry name" value="CHEMOTAXIS_TRANSDUC_2"/>
    <property type="match status" value="1"/>
</dbReference>
<dbReference type="SUPFAM" id="SSF58104">
    <property type="entry name" value="Methyl-accepting chemotaxis protein (MCP) signaling domain"/>
    <property type="match status" value="1"/>
</dbReference>
<name>A0A3M8PTG4_9GAMM</name>
<evidence type="ECO:0000259" key="10">
    <source>
        <dbReference type="PROSITE" id="PS50111"/>
    </source>
</evidence>
<feature type="transmembrane region" description="Helical" evidence="9">
    <location>
        <begin position="31"/>
        <end position="52"/>
    </location>
</feature>